<dbReference type="PANTHER" id="PTHR45943">
    <property type="entry name" value="E3 UBIQUITIN-PROTEIN LIGASE MYCBP2"/>
    <property type="match status" value="1"/>
</dbReference>
<organism evidence="16 17">
    <name type="scientific">Naegleria fowleri</name>
    <name type="common">Brain eating amoeba</name>
    <dbReference type="NCBI Taxonomy" id="5763"/>
    <lineage>
        <taxon>Eukaryota</taxon>
        <taxon>Discoba</taxon>
        <taxon>Heterolobosea</taxon>
        <taxon>Tetramitia</taxon>
        <taxon>Eutetramitia</taxon>
        <taxon>Vahlkampfiidae</taxon>
        <taxon>Naegleria</taxon>
    </lineage>
</organism>
<dbReference type="EC" id="2.3.2.33" evidence="5"/>
<dbReference type="VEuPathDB" id="AmoebaDB:NF0064080"/>
<protein>
    <recommendedName>
        <fullName evidence="5">RCR-type E3 ubiquitin transferase</fullName>
        <ecNumber evidence="5">2.3.2.33</ecNumber>
    </recommendedName>
</protein>
<dbReference type="SMART" id="SM00647">
    <property type="entry name" value="IBR"/>
    <property type="match status" value="1"/>
</dbReference>
<dbReference type="GO" id="GO:0061630">
    <property type="term" value="F:ubiquitin protein ligase activity"/>
    <property type="evidence" value="ECO:0007669"/>
    <property type="project" value="UniProtKB-EC"/>
</dbReference>
<evidence type="ECO:0000256" key="2">
    <source>
        <dbReference type="ARBA" id="ARBA00004489"/>
    </source>
</evidence>
<dbReference type="FunFam" id="3.30.40.10:FF:000078">
    <property type="entry name" value="E3 ubiquitin-protein ligase MYCBP2 isoform X1"/>
    <property type="match status" value="1"/>
</dbReference>
<dbReference type="AlphaFoldDB" id="A0A6A5BUB1"/>
<dbReference type="CDD" id="cd16463">
    <property type="entry name" value="RING-H2_PHR"/>
    <property type="match status" value="1"/>
</dbReference>
<dbReference type="PROSITE" id="PS00518">
    <property type="entry name" value="ZF_RING_1"/>
    <property type="match status" value="1"/>
</dbReference>
<keyword evidence="10" id="KW-0833">Ubl conjugation pathway</keyword>
<dbReference type="Gene3D" id="3.30.40.10">
    <property type="entry name" value="Zinc/RING finger domain, C3HC4 (zinc finger)"/>
    <property type="match status" value="1"/>
</dbReference>
<keyword evidence="11" id="KW-0862">Zinc</keyword>
<dbReference type="OMA" id="DQYATIM"/>
<evidence type="ECO:0000256" key="10">
    <source>
        <dbReference type="ARBA" id="ARBA00022786"/>
    </source>
</evidence>
<dbReference type="InterPro" id="IPR044066">
    <property type="entry name" value="TRIAD_supradom"/>
</dbReference>
<dbReference type="Pfam" id="PF13639">
    <property type="entry name" value="zf-RING_2"/>
    <property type="match status" value="1"/>
</dbReference>
<dbReference type="GO" id="GO:0008270">
    <property type="term" value="F:zinc ion binding"/>
    <property type="evidence" value="ECO:0007669"/>
    <property type="project" value="UniProtKB-KW"/>
</dbReference>
<dbReference type="GeneID" id="68110728"/>
<dbReference type="InterPro" id="IPR002867">
    <property type="entry name" value="IBR_dom"/>
</dbReference>
<feature type="domain" description="RING-type" evidence="15">
    <location>
        <begin position="141"/>
        <end position="409"/>
    </location>
</feature>
<dbReference type="InterPro" id="IPR013083">
    <property type="entry name" value="Znf_RING/FYVE/PHD"/>
</dbReference>
<comment type="pathway">
    <text evidence="3">Protein modification; protein ubiquitination.</text>
</comment>
<evidence type="ECO:0000256" key="8">
    <source>
        <dbReference type="ARBA" id="ARBA00022737"/>
    </source>
</evidence>
<dbReference type="VEuPathDB" id="AmoebaDB:NfTy_070870"/>
<feature type="domain" description="RING-type" evidence="14">
    <location>
        <begin position="385"/>
        <end position="436"/>
    </location>
</feature>
<keyword evidence="9 13" id="KW-0863">Zinc-finger</keyword>
<sequence length="635" mass="73259">MLTSPSSSPPRTPGYEDCKKQSRVYLQDHGIEKDCNGKVICPVCCQSIEYGNVEDHIEDCLNLRNMLKTTGVSCVTPQRKSKPIGRFSPFNSYQQDFTSYYGDAYLLSSTSPDQQRKDEQIARQIHLTDLKELKKQQQEEECIKCDRCEKSLQIDSAIFLDHCVHSFCAECLRNCISQFMDEKEESDNTSCDLSCIPCPAACCFEFIPQTVISQVLTEKEKERLSDLGLKKAFNSNTFVKCPNPNCGTVIERVLRTREEIIQEIIRQKRPPSETEVHKEQYRFRCRICSTEFCSNCHSIPYHEQFTCASYHAFLHSKKCRFCDKMIDKSSKDVCTSEECQEKLKYACSHVHKCGHLCCGIKDEFLHLRCLQCSDELELQEGDDFCNICYTSSLKQAPCIELKCGHIFHYECIRKRLEKKWSGARITFNFEKCPLCNQVVEHYSLKDLILPIRALKSMVERKALMRMDHEGLLKCEEVTNEHGKYYKKPLEYAMNTFAYYLCYECKNPYYGGKIQCGGENDDENEDFNEQDLKCGSCCMKSVRSNLVCDLHGTEFIEYKCKFCCNIATWFCWGTTHFCDKCHRKQVEVQQLTKTPKSQLAKCLGPQKCPSGGNHPENGEEHVLGCSICRISRIHMD</sequence>
<evidence type="ECO:0000256" key="13">
    <source>
        <dbReference type="PROSITE-ProRule" id="PRU00175"/>
    </source>
</evidence>
<accession>A0A6A5BUB1</accession>
<dbReference type="EMBL" id="VFQX01000034">
    <property type="protein sequence ID" value="KAF0977518.1"/>
    <property type="molecule type" value="Genomic_DNA"/>
</dbReference>
<evidence type="ECO:0000256" key="6">
    <source>
        <dbReference type="ARBA" id="ARBA00022679"/>
    </source>
</evidence>
<dbReference type="GO" id="GO:0005634">
    <property type="term" value="C:nucleus"/>
    <property type="evidence" value="ECO:0007669"/>
    <property type="project" value="TreeGrafter"/>
</dbReference>
<evidence type="ECO:0000259" key="15">
    <source>
        <dbReference type="PROSITE" id="PS51873"/>
    </source>
</evidence>
<gene>
    <name evidence="16" type="ORF">FDP41_003510</name>
</gene>
<dbReference type="Pfam" id="PF01485">
    <property type="entry name" value="IBR"/>
    <property type="match status" value="1"/>
</dbReference>
<evidence type="ECO:0000313" key="17">
    <source>
        <dbReference type="Proteomes" id="UP000444721"/>
    </source>
</evidence>
<name>A0A6A5BUB1_NAEFO</name>
<dbReference type="GO" id="GO:0005886">
    <property type="term" value="C:plasma membrane"/>
    <property type="evidence" value="ECO:0007669"/>
    <property type="project" value="TreeGrafter"/>
</dbReference>
<dbReference type="PROSITE" id="PS51873">
    <property type="entry name" value="TRIAD"/>
    <property type="match status" value="1"/>
</dbReference>
<evidence type="ECO:0000256" key="12">
    <source>
        <dbReference type="ARBA" id="ARBA00023273"/>
    </source>
</evidence>
<evidence type="ECO:0000256" key="7">
    <source>
        <dbReference type="ARBA" id="ARBA00022723"/>
    </source>
</evidence>
<evidence type="ECO:0000256" key="5">
    <source>
        <dbReference type="ARBA" id="ARBA00012249"/>
    </source>
</evidence>
<evidence type="ECO:0000256" key="9">
    <source>
        <dbReference type="ARBA" id="ARBA00022771"/>
    </source>
</evidence>
<dbReference type="SMART" id="SM00184">
    <property type="entry name" value="RING"/>
    <property type="match status" value="2"/>
</dbReference>
<dbReference type="InterPro" id="IPR001841">
    <property type="entry name" value="Znf_RING"/>
</dbReference>
<keyword evidence="6" id="KW-0808">Transferase</keyword>
<comment type="catalytic activity">
    <reaction evidence="1">
        <text>[E2 ubiquitin-conjugating enzyme]-S-ubiquitinyl-L-cysteine + [acceptor protein]-L-threonine = [E2 ubiquitin-conjugating enzyme]-L-cysteine + [acceptor protein]-3-O-ubiquitinyl-L-threonine.</text>
        <dbReference type="EC" id="2.3.2.33"/>
    </reaction>
</comment>
<evidence type="ECO:0000256" key="11">
    <source>
        <dbReference type="ARBA" id="ARBA00022833"/>
    </source>
</evidence>
<dbReference type="PANTHER" id="PTHR45943:SF2">
    <property type="entry name" value="RING-TYPE DOMAIN-CONTAINING PROTEIN"/>
    <property type="match status" value="1"/>
</dbReference>
<dbReference type="Proteomes" id="UP000444721">
    <property type="component" value="Unassembled WGS sequence"/>
</dbReference>
<evidence type="ECO:0000259" key="14">
    <source>
        <dbReference type="PROSITE" id="PS50089"/>
    </source>
</evidence>
<proteinExistence type="inferred from homology"/>
<dbReference type="OrthoDB" id="6050183at2759"/>
<keyword evidence="12" id="KW-0966">Cell projection</keyword>
<dbReference type="Gene3D" id="3.30.160.60">
    <property type="entry name" value="Classic Zinc Finger"/>
    <property type="match status" value="1"/>
</dbReference>
<dbReference type="SUPFAM" id="SSF57850">
    <property type="entry name" value="RING/U-box"/>
    <property type="match status" value="2"/>
</dbReference>
<reference evidence="16 17" key="1">
    <citation type="journal article" date="2019" name="Sci. Rep.">
        <title>Nanopore sequencing improves the draft genome of the human pathogenic amoeba Naegleria fowleri.</title>
        <authorList>
            <person name="Liechti N."/>
            <person name="Schurch N."/>
            <person name="Bruggmann R."/>
            <person name="Wittwer M."/>
        </authorList>
    </citation>
    <scope>NUCLEOTIDE SEQUENCE [LARGE SCALE GENOMIC DNA]</scope>
    <source>
        <strain evidence="16 17">ATCC 30894</strain>
    </source>
</reference>
<comment type="caution">
    <text evidence="16">The sequence shown here is derived from an EMBL/GenBank/DDBJ whole genome shotgun (WGS) entry which is preliminary data.</text>
</comment>
<comment type="subcellular location">
    <subcellularLocation>
        <location evidence="2">Cell projection</location>
        <location evidence="2">Axon</location>
    </subcellularLocation>
</comment>
<keyword evidence="17" id="KW-1185">Reference proteome</keyword>
<comment type="similarity">
    <text evidence="4">Belongs to the RING-Cys relay (RCR) family.</text>
</comment>
<keyword evidence="7" id="KW-0479">Metal-binding</keyword>
<dbReference type="PROSITE" id="PS50089">
    <property type="entry name" value="ZF_RING_2"/>
    <property type="match status" value="1"/>
</dbReference>
<evidence type="ECO:0000256" key="1">
    <source>
        <dbReference type="ARBA" id="ARBA00000333"/>
    </source>
</evidence>
<evidence type="ECO:0000256" key="4">
    <source>
        <dbReference type="ARBA" id="ARBA00005415"/>
    </source>
</evidence>
<keyword evidence="8" id="KW-0677">Repeat</keyword>
<dbReference type="VEuPathDB" id="AmoebaDB:FDP41_003510"/>
<dbReference type="InterPro" id="IPR017907">
    <property type="entry name" value="Znf_RING_CS"/>
</dbReference>
<evidence type="ECO:0000256" key="3">
    <source>
        <dbReference type="ARBA" id="ARBA00004906"/>
    </source>
</evidence>
<evidence type="ECO:0000313" key="16">
    <source>
        <dbReference type="EMBL" id="KAF0977518.1"/>
    </source>
</evidence>
<dbReference type="RefSeq" id="XP_044562231.1">
    <property type="nucleotide sequence ID" value="XM_044706823.1"/>
</dbReference>